<evidence type="ECO:0000313" key="2">
    <source>
        <dbReference type="WBParaSite" id="JU765_v2.g2289.t1"/>
    </source>
</evidence>
<dbReference type="Proteomes" id="UP000887576">
    <property type="component" value="Unplaced"/>
</dbReference>
<reference evidence="2" key="1">
    <citation type="submission" date="2022-11" db="UniProtKB">
        <authorList>
            <consortium name="WormBaseParasite"/>
        </authorList>
    </citation>
    <scope>IDENTIFICATION</scope>
</reference>
<organism evidence="1 2">
    <name type="scientific">Panagrolaimus sp. JU765</name>
    <dbReference type="NCBI Taxonomy" id="591449"/>
    <lineage>
        <taxon>Eukaryota</taxon>
        <taxon>Metazoa</taxon>
        <taxon>Ecdysozoa</taxon>
        <taxon>Nematoda</taxon>
        <taxon>Chromadorea</taxon>
        <taxon>Rhabditida</taxon>
        <taxon>Tylenchina</taxon>
        <taxon>Panagrolaimomorpha</taxon>
        <taxon>Panagrolaimoidea</taxon>
        <taxon>Panagrolaimidae</taxon>
        <taxon>Panagrolaimus</taxon>
    </lineage>
</organism>
<accession>A0AC34R0M5</accession>
<name>A0AC34R0M5_9BILA</name>
<evidence type="ECO:0000313" key="1">
    <source>
        <dbReference type="Proteomes" id="UP000887576"/>
    </source>
</evidence>
<protein>
    <submittedName>
        <fullName evidence="2">Uncharacterized protein</fullName>
    </submittedName>
</protein>
<sequence>MLHESRFKTLGVLYRQQKPRPSLRERLSHPETAHSTVSLDVTEPEKSVTKTRNPEFLKPDHPQIQKQISSSSTLNSISTLSKPGNSKTSSNCTISTTISAPNSTRTAPNRSSELDLSGPLSRLQMTGIPEKKQEISLTEKLSKSFFDLTQGSQDRLQKWKNKLQNGKKMKFGKDMSEPPDLV</sequence>
<dbReference type="WBParaSite" id="JU765_v2.g2289.t1">
    <property type="protein sequence ID" value="JU765_v2.g2289.t1"/>
    <property type="gene ID" value="JU765_v2.g2289"/>
</dbReference>
<proteinExistence type="predicted"/>